<evidence type="ECO:0000256" key="1">
    <source>
        <dbReference type="ARBA" id="ARBA00006594"/>
    </source>
</evidence>
<dbReference type="GO" id="GO:0009007">
    <property type="term" value="F:site-specific DNA-methyltransferase (adenine-specific) activity"/>
    <property type="evidence" value="ECO:0007669"/>
    <property type="project" value="UniProtKB-EC"/>
</dbReference>
<dbReference type="PIRSF" id="PIRSF015855">
    <property type="entry name" value="TypeIII_Mtase_mKpnI"/>
    <property type="match status" value="1"/>
</dbReference>
<keyword evidence="3 9" id="KW-0489">Methyltransferase</keyword>
<dbReference type="Proteomes" id="UP001149607">
    <property type="component" value="Chromosome"/>
</dbReference>
<evidence type="ECO:0000256" key="3">
    <source>
        <dbReference type="ARBA" id="ARBA00022603"/>
    </source>
</evidence>
<reference evidence="9" key="2">
    <citation type="submission" date="2024-02" db="EMBL/GenBank/DDBJ databases">
        <title>Neisseria leonii sp. nov.</title>
        <authorList>
            <person name="Boutroux M."/>
            <person name="Favre-Rochex S."/>
            <person name="Gorgette O."/>
            <person name="Touak G."/>
            <person name="Muhle E."/>
            <person name="Chesneau O."/>
            <person name="Clermont D."/>
            <person name="Rahi P."/>
        </authorList>
    </citation>
    <scope>NUCLEOTIDE SEQUENCE</scope>
    <source>
        <strain evidence="9">51.81</strain>
    </source>
</reference>
<dbReference type="InterPro" id="IPR002941">
    <property type="entry name" value="DNA_methylase_N4/N6"/>
</dbReference>
<accession>A0A9X4E127</accession>
<dbReference type="Gene3D" id="3.40.50.150">
    <property type="entry name" value="Vaccinia Virus protein VP39"/>
    <property type="match status" value="1"/>
</dbReference>
<dbReference type="GO" id="GO:0032259">
    <property type="term" value="P:methylation"/>
    <property type="evidence" value="ECO:0007669"/>
    <property type="project" value="UniProtKB-KW"/>
</dbReference>
<dbReference type="PROSITE" id="PS00092">
    <property type="entry name" value="N6_MTASE"/>
    <property type="match status" value="1"/>
</dbReference>
<gene>
    <name evidence="8" type="ORF">ORY91_000225</name>
    <name evidence="9" type="ORF">V9W64_00500</name>
</gene>
<comment type="similarity">
    <text evidence="1">Belongs to the N(4)/N(6)-methyltransferase family.</text>
</comment>
<name>A0A9X4E127_9NEIS</name>
<dbReference type="EMBL" id="JAPQFL010000001">
    <property type="protein sequence ID" value="MDD9326854.1"/>
    <property type="molecule type" value="Genomic_DNA"/>
</dbReference>
<evidence type="ECO:0000256" key="4">
    <source>
        <dbReference type="ARBA" id="ARBA00022679"/>
    </source>
</evidence>
<protein>
    <recommendedName>
        <fullName evidence="2">site-specific DNA-methyltransferase (adenine-specific)</fullName>
        <ecNumber evidence="2">2.1.1.72</ecNumber>
    </recommendedName>
</protein>
<dbReference type="GO" id="GO:0003677">
    <property type="term" value="F:DNA binding"/>
    <property type="evidence" value="ECO:0007669"/>
    <property type="project" value="InterPro"/>
</dbReference>
<evidence type="ECO:0000313" key="8">
    <source>
        <dbReference type="EMBL" id="MDD9326854.1"/>
    </source>
</evidence>
<dbReference type="AlphaFoldDB" id="A0A9X4E127"/>
<evidence type="ECO:0000313" key="9">
    <source>
        <dbReference type="EMBL" id="WWY03269.1"/>
    </source>
</evidence>
<keyword evidence="4 9" id="KW-0808">Transferase</keyword>
<keyword evidence="10" id="KW-1185">Reference proteome</keyword>
<dbReference type="PRINTS" id="PR00506">
    <property type="entry name" value="D21N6MTFRASE"/>
</dbReference>
<organism evidence="8">
    <name type="scientific">Neisseria leonii</name>
    <dbReference type="NCBI Taxonomy" id="2995413"/>
    <lineage>
        <taxon>Bacteria</taxon>
        <taxon>Pseudomonadati</taxon>
        <taxon>Pseudomonadota</taxon>
        <taxon>Betaproteobacteria</taxon>
        <taxon>Neisseriales</taxon>
        <taxon>Neisseriaceae</taxon>
        <taxon>Neisseria</taxon>
    </lineage>
</organism>
<comment type="catalytic activity">
    <reaction evidence="6">
        <text>a 2'-deoxyadenosine in DNA + S-adenosyl-L-methionine = an N(6)-methyl-2'-deoxyadenosine in DNA + S-adenosyl-L-homocysteine + H(+)</text>
        <dbReference type="Rhea" id="RHEA:15197"/>
        <dbReference type="Rhea" id="RHEA-COMP:12418"/>
        <dbReference type="Rhea" id="RHEA-COMP:12419"/>
        <dbReference type="ChEBI" id="CHEBI:15378"/>
        <dbReference type="ChEBI" id="CHEBI:57856"/>
        <dbReference type="ChEBI" id="CHEBI:59789"/>
        <dbReference type="ChEBI" id="CHEBI:90615"/>
        <dbReference type="ChEBI" id="CHEBI:90616"/>
        <dbReference type="EC" id="2.1.1.72"/>
    </reaction>
</comment>
<evidence type="ECO:0000256" key="6">
    <source>
        <dbReference type="ARBA" id="ARBA00047942"/>
    </source>
</evidence>
<sequence>MNPIRLNRFRNRGCKYGNRTEIIHGNPNNFQQNNLLKLKSLFPEVFCEHRIDWEKLKLILGEDNLCHSNERYQLNWAGKSAAYRALQSPTFNTLIPCRDESVNFDTTQNIFIEAENLDALKILQRSYAGSVKMIYIDPPYNTGNDSFIYPDKFSETREAYARRVGDKDHNGYLKKDGVFQGAWRKNSKESGHFHSNWLSMMLPRLHLAKTLLREDGVIFISIDDNEQAQLKLLCDEVFGAENFVGELIQLKGNAQNDAINIQKNHEYILCYTKYFSETPIISKQTSKEVDIFKDKDGFYYLGSGLVTGGDGGTLNKRPNLGYTVYFNPKNQDFIAVDDYDKNLAKTSNDENIIYKDNKELINQGYVKIRPPKKGDILGCWTWALEKFNSEKNRIAITQTRNGFSLLKKERVSPDLVTKKQDKLVALIEKESNLRSILEFGTSQGTTIVNDLIGKKMFNNPKNSEMLSELISVSTNPNDLIMDFFSGSGTTAHAVMQLNAEDGGNRRFICVQLPEETDPKSEAAKAGFATIADIAKERIRRAGKQISENLKGGQTVDTGFKVFKLHKSHFRQWQNPATRDEAGLTEQLEIFQNIVDENVPAGHLACELALRLGFQLTDPMVFSDGIVWLDNAAGTRKTALLLKHFNENLLNRCLAASPETVFVLDRIFGGDDAAKTNAALQCQDAGVRFETL</sequence>
<dbReference type="InterPro" id="IPR002052">
    <property type="entry name" value="DNA_methylase_N6_adenine_CS"/>
</dbReference>
<dbReference type="SUPFAM" id="SSF53335">
    <property type="entry name" value="S-adenosyl-L-methionine-dependent methyltransferases"/>
    <property type="match status" value="1"/>
</dbReference>
<dbReference type="RefSeq" id="WP_274584189.1">
    <property type="nucleotide sequence ID" value="NZ_CP146598.1"/>
</dbReference>
<dbReference type="REBASE" id="810181">
    <property type="entry name" value="M.Nsp5181ORF500P"/>
</dbReference>
<reference evidence="8" key="1">
    <citation type="submission" date="2022-10" db="EMBL/GenBank/DDBJ databases">
        <authorList>
            <person name="Boutroux M."/>
        </authorList>
    </citation>
    <scope>NUCLEOTIDE SEQUENCE</scope>
    <source>
        <strain evidence="8">51.81</strain>
    </source>
</reference>
<keyword evidence="5" id="KW-0949">S-adenosyl-L-methionine</keyword>
<evidence type="ECO:0000256" key="2">
    <source>
        <dbReference type="ARBA" id="ARBA00011900"/>
    </source>
</evidence>
<dbReference type="EC" id="2.1.1.72" evidence="2"/>
<dbReference type="GO" id="GO:0008170">
    <property type="term" value="F:N-methyltransferase activity"/>
    <property type="evidence" value="ECO:0007669"/>
    <property type="project" value="InterPro"/>
</dbReference>
<evidence type="ECO:0000256" key="5">
    <source>
        <dbReference type="ARBA" id="ARBA00022691"/>
    </source>
</evidence>
<evidence type="ECO:0000313" key="10">
    <source>
        <dbReference type="Proteomes" id="UP001149607"/>
    </source>
</evidence>
<evidence type="ECO:0000259" key="7">
    <source>
        <dbReference type="Pfam" id="PF01555"/>
    </source>
</evidence>
<dbReference type="InterPro" id="IPR002295">
    <property type="entry name" value="N4/N6-MTase_EcoPI_Mod-like"/>
</dbReference>
<proteinExistence type="inferred from homology"/>
<feature type="domain" description="DNA methylase N-4/N-6" evidence="7">
    <location>
        <begin position="131"/>
        <end position="511"/>
    </location>
</feature>
<dbReference type="InterPro" id="IPR029063">
    <property type="entry name" value="SAM-dependent_MTases_sf"/>
</dbReference>
<dbReference type="Pfam" id="PF01555">
    <property type="entry name" value="N6_N4_Mtase"/>
    <property type="match status" value="1"/>
</dbReference>
<dbReference type="EMBL" id="CP146598">
    <property type="protein sequence ID" value="WWY03269.1"/>
    <property type="molecule type" value="Genomic_DNA"/>
</dbReference>